<evidence type="ECO:0000256" key="11">
    <source>
        <dbReference type="ARBA" id="ARBA00022989"/>
    </source>
</evidence>
<name>A0A845LAW7_HELGE</name>
<evidence type="ECO:0000256" key="6">
    <source>
        <dbReference type="ARBA" id="ARBA00022679"/>
    </source>
</evidence>
<keyword evidence="10" id="KW-0067">ATP-binding</keyword>
<keyword evidence="5" id="KW-0597">Phosphoprotein</keyword>
<dbReference type="EC" id="2.7.13.3" evidence="3"/>
<feature type="domain" description="HAMP" evidence="16">
    <location>
        <begin position="196"/>
        <end position="248"/>
    </location>
</feature>
<evidence type="ECO:0000256" key="10">
    <source>
        <dbReference type="ARBA" id="ARBA00022840"/>
    </source>
</evidence>
<dbReference type="GO" id="GO:0005524">
    <property type="term" value="F:ATP binding"/>
    <property type="evidence" value="ECO:0007669"/>
    <property type="project" value="UniProtKB-KW"/>
</dbReference>
<evidence type="ECO:0000256" key="9">
    <source>
        <dbReference type="ARBA" id="ARBA00022777"/>
    </source>
</evidence>
<keyword evidence="9" id="KW-0418">Kinase</keyword>
<dbReference type="Proteomes" id="UP000471031">
    <property type="component" value="Unassembled WGS sequence"/>
</dbReference>
<keyword evidence="13 14" id="KW-0472">Membrane</keyword>
<keyword evidence="18" id="KW-1185">Reference proteome</keyword>
<dbReference type="InterPro" id="IPR003660">
    <property type="entry name" value="HAMP_dom"/>
</dbReference>
<dbReference type="InterPro" id="IPR004358">
    <property type="entry name" value="Sig_transdc_His_kin-like_C"/>
</dbReference>
<dbReference type="SMART" id="SM00387">
    <property type="entry name" value="HATPase_c"/>
    <property type="match status" value="1"/>
</dbReference>
<dbReference type="SMART" id="SM00304">
    <property type="entry name" value="HAMP"/>
    <property type="match status" value="1"/>
</dbReference>
<dbReference type="PANTHER" id="PTHR45528">
    <property type="entry name" value="SENSOR HISTIDINE KINASE CPXA"/>
    <property type="match status" value="1"/>
</dbReference>
<evidence type="ECO:0000259" key="16">
    <source>
        <dbReference type="PROSITE" id="PS50885"/>
    </source>
</evidence>
<evidence type="ECO:0000256" key="3">
    <source>
        <dbReference type="ARBA" id="ARBA00012438"/>
    </source>
</evidence>
<evidence type="ECO:0000313" key="17">
    <source>
        <dbReference type="EMBL" id="MZP42454.1"/>
    </source>
</evidence>
<dbReference type="FunFam" id="1.10.287.130:FF:000001">
    <property type="entry name" value="Two-component sensor histidine kinase"/>
    <property type="match status" value="1"/>
</dbReference>
<evidence type="ECO:0000259" key="15">
    <source>
        <dbReference type="PROSITE" id="PS50109"/>
    </source>
</evidence>
<evidence type="ECO:0000256" key="12">
    <source>
        <dbReference type="ARBA" id="ARBA00023012"/>
    </source>
</evidence>
<evidence type="ECO:0000256" key="5">
    <source>
        <dbReference type="ARBA" id="ARBA00022553"/>
    </source>
</evidence>
<dbReference type="InterPro" id="IPR036097">
    <property type="entry name" value="HisK_dim/P_sf"/>
</dbReference>
<dbReference type="CDD" id="cd00082">
    <property type="entry name" value="HisKA"/>
    <property type="match status" value="1"/>
</dbReference>
<reference evidence="17 18" key="1">
    <citation type="submission" date="2020-01" db="EMBL/GenBank/DDBJ databases">
        <title>Whole genome sequence of Heliobacterium gestii DSM 11169.</title>
        <authorList>
            <person name="Kyndt J.A."/>
            <person name="Meyer T.E."/>
        </authorList>
    </citation>
    <scope>NUCLEOTIDE SEQUENCE [LARGE SCALE GENOMIC DNA]</scope>
    <source>
        <strain evidence="17 18">DSM 11169</strain>
    </source>
</reference>
<protein>
    <recommendedName>
        <fullName evidence="3">histidine kinase</fullName>
        <ecNumber evidence="3">2.7.13.3</ecNumber>
    </recommendedName>
</protein>
<comment type="catalytic activity">
    <reaction evidence="1">
        <text>ATP + protein L-histidine = ADP + protein N-phospho-L-histidine.</text>
        <dbReference type="EC" id="2.7.13.3"/>
    </reaction>
</comment>
<feature type="transmembrane region" description="Helical" evidence="14">
    <location>
        <begin position="20"/>
        <end position="39"/>
    </location>
</feature>
<evidence type="ECO:0000256" key="1">
    <source>
        <dbReference type="ARBA" id="ARBA00000085"/>
    </source>
</evidence>
<dbReference type="OrthoDB" id="9780718at2"/>
<dbReference type="CDD" id="cd00075">
    <property type="entry name" value="HATPase"/>
    <property type="match status" value="1"/>
</dbReference>
<keyword evidence="8" id="KW-0547">Nucleotide-binding</keyword>
<dbReference type="InterPro" id="IPR003661">
    <property type="entry name" value="HisK_dim/P_dom"/>
</dbReference>
<dbReference type="GO" id="GO:0000155">
    <property type="term" value="F:phosphorelay sensor kinase activity"/>
    <property type="evidence" value="ECO:0007669"/>
    <property type="project" value="InterPro"/>
</dbReference>
<proteinExistence type="predicted"/>
<accession>A0A845LAW7</accession>
<dbReference type="SUPFAM" id="SSF158472">
    <property type="entry name" value="HAMP domain-like"/>
    <property type="match status" value="1"/>
</dbReference>
<keyword evidence="6" id="KW-0808">Transferase</keyword>
<dbReference type="InterPro" id="IPR005467">
    <property type="entry name" value="His_kinase_dom"/>
</dbReference>
<dbReference type="RefSeq" id="WP_161261039.1">
    <property type="nucleotide sequence ID" value="NZ_JAFBDC010000003.1"/>
</dbReference>
<organism evidence="17 18">
    <name type="scientific">Heliomicrobium gestii</name>
    <name type="common">Heliobacterium gestii</name>
    <dbReference type="NCBI Taxonomy" id="2699"/>
    <lineage>
        <taxon>Bacteria</taxon>
        <taxon>Bacillati</taxon>
        <taxon>Bacillota</taxon>
        <taxon>Clostridia</taxon>
        <taxon>Eubacteriales</taxon>
        <taxon>Heliobacteriaceae</taxon>
        <taxon>Heliomicrobium</taxon>
    </lineage>
</organism>
<dbReference type="AlphaFoldDB" id="A0A845LAW7"/>
<keyword evidence="11 14" id="KW-1133">Transmembrane helix</keyword>
<feature type="domain" description="Histidine kinase" evidence="15">
    <location>
        <begin position="256"/>
        <end position="468"/>
    </location>
</feature>
<comment type="subcellular location">
    <subcellularLocation>
        <location evidence="2">Cell membrane</location>
        <topology evidence="2">Multi-pass membrane protein</topology>
    </subcellularLocation>
</comment>
<dbReference type="InterPro" id="IPR050398">
    <property type="entry name" value="HssS/ArlS-like"/>
</dbReference>
<sequence>MDKRAASPFRRSLGLRITASYFILLVLAFLIAGTSFNTLTRQFLIRETKENLREQGNVIVNMYKGPSSLPTQNDLRTGRVLANLIDADSVIVDTKGVITATNRPRRFPVGDILVYPRMQKVLAGSEESDLWNDRDRDMVAVGLPLLYKDGAVKGGVFLFSRLEGIDAMGRQINRALFKGLLLSGLIALIIGVFFSRSISKPARTLSAAAMALAGRRYDTDLPLDRADELGEVARSFAVMRDRIRRFDEMQRSFLQTASHELKTPLMSIQGYAEGIKDGVFEGAEAEKGLDIIITESQRLKGIVDEMILLSKLESMDGLYRFQPIRLSEVAHEGVEKLQGLALELGKELRFAAPSDVSGASDSDELVSGDRDKLLQAIINLMSNALRHARDGVLVTASNHCIQVRDDGDGIDPDELPHLFQRFFKGKRGDTGLGLSIAMVIAEKHGGTITASNAPAGGALFELSLSSSRHSAEAVASPN</sequence>
<dbReference type="GO" id="GO:0005886">
    <property type="term" value="C:plasma membrane"/>
    <property type="evidence" value="ECO:0007669"/>
    <property type="project" value="UniProtKB-SubCell"/>
</dbReference>
<comment type="caution">
    <text evidence="17">The sequence shown here is derived from an EMBL/GenBank/DDBJ whole genome shotgun (WGS) entry which is preliminary data.</text>
</comment>
<evidence type="ECO:0000256" key="2">
    <source>
        <dbReference type="ARBA" id="ARBA00004651"/>
    </source>
</evidence>
<keyword evidence="7 14" id="KW-0812">Transmembrane</keyword>
<evidence type="ECO:0000256" key="7">
    <source>
        <dbReference type="ARBA" id="ARBA00022692"/>
    </source>
</evidence>
<dbReference type="SMART" id="SM00388">
    <property type="entry name" value="HisKA"/>
    <property type="match status" value="1"/>
</dbReference>
<dbReference type="PROSITE" id="PS50109">
    <property type="entry name" value="HIS_KIN"/>
    <property type="match status" value="1"/>
</dbReference>
<dbReference type="Gene3D" id="6.10.340.10">
    <property type="match status" value="1"/>
</dbReference>
<dbReference type="EMBL" id="WXEX01000004">
    <property type="protein sequence ID" value="MZP42454.1"/>
    <property type="molecule type" value="Genomic_DNA"/>
</dbReference>
<dbReference type="Gene3D" id="1.10.287.130">
    <property type="match status" value="1"/>
</dbReference>
<dbReference type="InterPro" id="IPR003594">
    <property type="entry name" value="HATPase_dom"/>
</dbReference>
<gene>
    <name evidence="17" type="ORF">GTO89_05295</name>
</gene>
<dbReference type="Pfam" id="PF02518">
    <property type="entry name" value="HATPase_c"/>
    <property type="match status" value="1"/>
</dbReference>
<dbReference type="Gene3D" id="3.30.565.10">
    <property type="entry name" value="Histidine kinase-like ATPase, C-terminal domain"/>
    <property type="match status" value="1"/>
</dbReference>
<dbReference type="PRINTS" id="PR00344">
    <property type="entry name" value="BCTRLSENSOR"/>
</dbReference>
<dbReference type="CDD" id="cd06225">
    <property type="entry name" value="HAMP"/>
    <property type="match status" value="1"/>
</dbReference>
<evidence type="ECO:0000256" key="14">
    <source>
        <dbReference type="SAM" id="Phobius"/>
    </source>
</evidence>
<evidence type="ECO:0000313" key="18">
    <source>
        <dbReference type="Proteomes" id="UP000471031"/>
    </source>
</evidence>
<keyword evidence="4" id="KW-1003">Cell membrane</keyword>
<dbReference type="PANTHER" id="PTHR45528:SF1">
    <property type="entry name" value="SENSOR HISTIDINE KINASE CPXA"/>
    <property type="match status" value="1"/>
</dbReference>
<dbReference type="Pfam" id="PF00672">
    <property type="entry name" value="HAMP"/>
    <property type="match status" value="1"/>
</dbReference>
<dbReference type="InterPro" id="IPR036890">
    <property type="entry name" value="HATPase_C_sf"/>
</dbReference>
<dbReference type="SUPFAM" id="SSF55874">
    <property type="entry name" value="ATPase domain of HSP90 chaperone/DNA topoisomerase II/histidine kinase"/>
    <property type="match status" value="1"/>
</dbReference>
<evidence type="ECO:0000256" key="8">
    <source>
        <dbReference type="ARBA" id="ARBA00022741"/>
    </source>
</evidence>
<evidence type="ECO:0000256" key="4">
    <source>
        <dbReference type="ARBA" id="ARBA00022475"/>
    </source>
</evidence>
<keyword evidence="12" id="KW-0902">Two-component regulatory system</keyword>
<dbReference type="PROSITE" id="PS50885">
    <property type="entry name" value="HAMP"/>
    <property type="match status" value="1"/>
</dbReference>
<dbReference type="Pfam" id="PF00512">
    <property type="entry name" value="HisKA"/>
    <property type="match status" value="1"/>
</dbReference>
<feature type="transmembrane region" description="Helical" evidence="14">
    <location>
        <begin position="175"/>
        <end position="194"/>
    </location>
</feature>
<evidence type="ECO:0000256" key="13">
    <source>
        <dbReference type="ARBA" id="ARBA00023136"/>
    </source>
</evidence>
<dbReference type="SUPFAM" id="SSF47384">
    <property type="entry name" value="Homodimeric domain of signal transducing histidine kinase"/>
    <property type="match status" value="1"/>
</dbReference>